<dbReference type="RefSeq" id="WP_035164919.1">
    <property type="nucleotide sequence ID" value="NZ_AZTB01000085.1"/>
</dbReference>
<dbReference type="InterPro" id="IPR036895">
    <property type="entry name" value="Uracil-DNA_glycosylase-like_sf"/>
</dbReference>
<dbReference type="CDD" id="cd10032">
    <property type="entry name" value="UDG-F6_HDG"/>
    <property type="match status" value="1"/>
</dbReference>
<protein>
    <submittedName>
        <fullName evidence="2">DNA glycosylase</fullName>
    </submittedName>
</protein>
<organism evidence="2 3">
    <name type="scientific">Caloranaerobacter azorensis H53214</name>
    <dbReference type="NCBI Taxonomy" id="1156417"/>
    <lineage>
        <taxon>Bacteria</taxon>
        <taxon>Bacillati</taxon>
        <taxon>Bacillota</taxon>
        <taxon>Tissierellia</taxon>
        <taxon>Tissierellales</taxon>
        <taxon>Thermohalobacteraceae</taxon>
        <taxon>Caloranaerobacter</taxon>
    </lineage>
</organism>
<dbReference type="SMART" id="SM00987">
    <property type="entry name" value="UreE_C"/>
    <property type="match status" value="1"/>
</dbReference>
<evidence type="ECO:0000259" key="1">
    <source>
        <dbReference type="SMART" id="SM00986"/>
    </source>
</evidence>
<comment type="caution">
    <text evidence="2">The sequence shown here is derived from an EMBL/GenBank/DDBJ whole genome shotgun (WGS) entry which is preliminary data.</text>
</comment>
<dbReference type="Gene3D" id="3.40.470.10">
    <property type="entry name" value="Uracil-DNA glycosylase-like domain"/>
    <property type="match status" value="1"/>
</dbReference>
<dbReference type="InterPro" id="IPR026353">
    <property type="entry name" value="Hypoxan-DNA_Glyclase"/>
</dbReference>
<dbReference type="Proteomes" id="UP000029622">
    <property type="component" value="Unassembled WGS sequence"/>
</dbReference>
<dbReference type="Pfam" id="PF03167">
    <property type="entry name" value="UDG"/>
    <property type="match status" value="1"/>
</dbReference>
<evidence type="ECO:0000313" key="2">
    <source>
        <dbReference type="EMBL" id="KGG79545.1"/>
    </source>
</evidence>
<sequence length="164" mass="19513">MQIHSFGPIVDENSKVLILGSIPGVKSLEKNQYYGHPRNQFWKIIYTMFDEKVEEDYKKKVQFLLTHKIALWDVVKSCYREGSLDSNIKKPEINDFDMLFSKYPNIKFIFFNGSKAEEIFKRKVDKELVRGKQLFRLPSTSPARAISFNEKLKYWMKIKEYLKE</sequence>
<dbReference type="STRING" id="1156417.Y919_11415"/>
<dbReference type="NCBIfam" id="TIGR04274">
    <property type="entry name" value="hypoxanDNAglyco"/>
    <property type="match status" value="1"/>
</dbReference>
<dbReference type="SUPFAM" id="SSF52141">
    <property type="entry name" value="Uracil-DNA glycosylase-like"/>
    <property type="match status" value="1"/>
</dbReference>
<dbReference type="EMBL" id="AZTB01000085">
    <property type="protein sequence ID" value="KGG79545.1"/>
    <property type="molecule type" value="Genomic_DNA"/>
</dbReference>
<evidence type="ECO:0000313" key="3">
    <source>
        <dbReference type="Proteomes" id="UP000029622"/>
    </source>
</evidence>
<dbReference type="InterPro" id="IPR005122">
    <property type="entry name" value="Uracil-DNA_glycosylase-like"/>
</dbReference>
<proteinExistence type="predicted"/>
<name>A0A096BEI9_9FIRM</name>
<dbReference type="AlphaFoldDB" id="A0A096BEI9"/>
<accession>A0A096BEI9</accession>
<reference evidence="2 3" key="1">
    <citation type="submission" date="2013-12" db="EMBL/GenBank/DDBJ databases">
        <title>Draft genome sequence of Caloranaerobacter sp. H53214.</title>
        <authorList>
            <person name="Jiang L.J."/>
            <person name="Shao Z.Z."/>
            <person name="Long M.N."/>
        </authorList>
    </citation>
    <scope>NUCLEOTIDE SEQUENCE [LARGE SCALE GENOMIC DNA]</scope>
    <source>
        <strain evidence="2 3">H53214</strain>
    </source>
</reference>
<dbReference type="SMART" id="SM00986">
    <property type="entry name" value="UDG"/>
    <property type="match status" value="1"/>
</dbReference>
<gene>
    <name evidence="2" type="ORF">Y919_11415</name>
</gene>
<feature type="domain" description="Uracil-DNA glycosylase-like" evidence="1">
    <location>
        <begin position="7"/>
        <end position="159"/>
    </location>
</feature>